<reference evidence="1" key="2">
    <citation type="journal article" date="2015" name="Data Brief">
        <title>Shoot transcriptome of the giant reed, Arundo donax.</title>
        <authorList>
            <person name="Barrero R.A."/>
            <person name="Guerrero F.D."/>
            <person name="Moolhuijzen P."/>
            <person name="Goolsby J.A."/>
            <person name="Tidwell J."/>
            <person name="Bellgard S.E."/>
            <person name="Bellgard M.I."/>
        </authorList>
    </citation>
    <scope>NUCLEOTIDE SEQUENCE</scope>
    <source>
        <tissue evidence="1">Shoot tissue taken approximately 20 cm above the soil surface</tissue>
    </source>
</reference>
<name>A0A0A9BG18_ARUDO</name>
<protein>
    <submittedName>
        <fullName evidence="1">Uncharacterized protein</fullName>
    </submittedName>
</protein>
<accession>A0A0A9BG18</accession>
<sequence>MYSVDLILLSLVRPPRAVHSMWKNQKYVHKKAKL</sequence>
<dbReference type="AlphaFoldDB" id="A0A0A9BG18"/>
<reference evidence="1" key="1">
    <citation type="submission" date="2014-09" db="EMBL/GenBank/DDBJ databases">
        <authorList>
            <person name="Magalhaes I.L.F."/>
            <person name="Oliveira U."/>
            <person name="Santos F.R."/>
            <person name="Vidigal T.H.D.A."/>
            <person name="Brescovit A.D."/>
            <person name="Santos A.J."/>
        </authorList>
    </citation>
    <scope>NUCLEOTIDE SEQUENCE</scope>
    <source>
        <tissue evidence="1">Shoot tissue taken approximately 20 cm above the soil surface</tissue>
    </source>
</reference>
<dbReference type="EMBL" id="GBRH01235599">
    <property type="protein sequence ID" value="JAD62296.1"/>
    <property type="molecule type" value="Transcribed_RNA"/>
</dbReference>
<evidence type="ECO:0000313" key="1">
    <source>
        <dbReference type="EMBL" id="JAD62296.1"/>
    </source>
</evidence>
<organism evidence="1">
    <name type="scientific">Arundo donax</name>
    <name type="common">Giant reed</name>
    <name type="synonym">Donax arundinaceus</name>
    <dbReference type="NCBI Taxonomy" id="35708"/>
    <lineage>
        <taxon>Eukaryota</taxon>
        <taxon>Viridiplantae</taxon>
        <taxon>Streptophyta</taxon>
        <taxon>Embryophyta</taxon>
        <taxon>Tracheophyta</taxon>
        <taxon>Spermatophyta</taxon>
        <taxon>Magnoliopsida</taxon>
        <taxon>Liliopsida</taxon>
        <taxon>Poales</taxon>
        <taxon>Poaceae</taxon>
        <taxon>PACMAD clade</taxon>
        <taxon>Arundinoideae</taxon>
        <taxon>Arundineae</taxon>
        <taxon>Arundo</taxon>
    </lineage>
</organism>
<proteinExistence type="predicted"/>